<gene>
    <name evidence="2" type="ORF">H8S44_08355</name>
</gene>
<keyword evidence="1" id="KW-0472">Membrane</keyword>
<evidence type="ECO:0000256" key="1">
    <source>
        <dbReference type="SAM" id="Phobius"/>
    </source>
</evidence>
<dbReference type="EMBL" id="JACOOR010000004">
    <property type="protein sequence ID" value="MBC5659780.1"/>
    <property type="molecule type" value="Genomic_DNA"/>
</dbReference>
<keyword evidence="1" id="KW-0812">Transmembrane</keyword>
<dbReference type="Proteomes" id="UP000649345">
    <property type="component" value="Unassembled WGS sequence"/>
</dbReference>
<dbReference type="AlphaFoldDB" id="A0A923LCS0"/>
<proteinExistence type="predicted"/>
<comment type="caution">
    <text evidence="2">The sequence shown here is derived from an EMBL/GenBank/DDBJ whole genome shotgun (WGS) entry which is preliminary data.</text>
</comment>
<accession>A0A923LCS0</accession>
<protein>
    <submittedName>
        <fullName evidence="2">Uncharacterized protein</fullName>
    </submittedName>
</protein>
<evidence type="ECO:0000313" key="3">
    <source>
        <dbReference type="Proteomes" id="UP000649345"/>
    </source>
</evidence>
<dbReference type="RefSeq" id="WP_186872084.1">
    <property type="nucleotide sequence ID" value="NZ_JACOOR010000004.1"/>
</dbReference>
<feature type="transmembrane region" description="Helical" evidence="1">
    <location>
        <begin position="54"/>
        <end position="75"/>
    </location>
</feature>
<name>A0A923LCS0_9FIRM</name>
<organism evidence="2 3">
    <name type="scientific">Anaerosacchariphilus hominis</name>
    <dbReference type="NCBI Taxonomy" id="2763017"/>
    <lineage>
        <taxon>Bacteria</taxon>
        <taxon>Bacillati</taxon>
        <taxon>Bacillota</taxon>
        <taxon>Clostridia</taxon>
        <taxon>Lachnospirales</taxon>
        <taxon>Lachnospiraceae</taxon>
        <taxon>Anaerosacchariphilus</taxon>
    </lineage>
</organism>
<sequence>MNENRDLGFCPRCGALMQDGVCRSCGYTSRPSAAPNQPNGMGTVPQNKKKTKGWIIGLSIAGAVLLVGALIAVLINVNRLVFRTASNIGSGSDGYDDYYDYYDEDSDDYTPSADDSYYEEIVDTLDEDASYTIDWLTESRFASASDDNTGYYVTYPELRAKEEGGKDYSAINAAIKRASEQYQDSYTGYSDGITTTGYVTFMNETEISVVFQHRLAGEDGTLPRLSALNFNLETGEQLAPQEMTDINEELVMRFRAQDKTQNDGVDFVQDASDEKLLTILQDPEEAVYFYSPVGLEVGFNYTSEEYGSGWVSVTLKEQAL</sequence>
<reference evidence="2" key="1">
    <citation type="submission" date="2020-08" db="EMBL/GenBank/DDBJ databases">
        <title>Genome public.</title>
        <authorList>
            <person name="Liu C."/>
            <person name="Sun Q."/>
        </authorList>
    </citation>
    <scope>NUCLEOTIDE SEQUENCE</scope>
    <source>
        <strain evidence="2">NSJ-68</strain>
    </source>
</reference>
<evidence type="ECO:0000313" key="2">
    <source>
        <dbReference type="EMBL" id="MBC5659780.1"/>
    </source>
</evidence>
<keyword evidence="3" id="KW-1185">Reference proteome</keyword>
<keyword evidence="1" id="KW-1133">Transmembrane helix</keyword>